<keyword evidence="2" id="KW-0663">Pyridoxal phosphate</keyword>
<dbReference type="Proteomes" id="UP001499987">
    <property type="component" value="Unassembled WGS sequence"/>
</dbReference>
<dbReference type="SUPFAM" id="SSF46785">
    <property type="entry name" value="Winged helix' DNA-binding domain"/>
    <property type="match status" value="1"/>
</dbReference>
<dbReference type="SUPFAM" id="SSF53383">
    <property type="entry name" value="PLP-dependent transferases"/>
    <property type="match status" value="1"/>
</dbReference>
<keyword evidence="3" id="KW-0805">Transcription regulation</keyword>
<dbReference type="PROSITE" id="PS50949">
    <property type="entry name" value="HTH_GNTR"/>
    <property type="match status" value="1"/>
</dbReference>
<evidence type="ECO:0000256" key="2">
    <source>
        <dbReference type="ARBA" id="ARBA00022898"/>
    </source>
</evidence>
<dbReference type="EMBL" id="BAAALD010000002">
    <property type="protein sequence ID" value="GAA1069836.1"/>
    <property type="molecule type" value="Genomic_DNA"/>
</dbReference>
<keyword evidence="7" id="KW-0032">Aminotransferase</keyword>
<name>A0ABN1T9U3_9ACTN</name>
<dbReference type="InterPro" id="IPR015421">
    <property type="entry name" value="PyrdxlP-dep_Trfase_major"/>
</dbReference>
<comment type="similarity">
    <text evidence="1">In the C-terminal section; belongs to the class-I pyridoxal-phosphate-dependent aminotransferase family.</text>
</comment>
<dbReference type="Pfam" id="PF00392">
    <property type="entry name" value="GntR"/>
    <property type="match status" value="1"/>
</dbReference>
<evidence type="ECO:0000259" key="6">
    <source>
        <dbReference type="PROSITE" id="PS50949"/>
    </source>
</evidence>
<dbReference type="RefSeq" id="WP_344621659.1">
    <property type="nucleotide sequence ID" value="NZ_BAAALD010000002.1"/>
</dbReference>
<dbReference type="PRINTS" id="PR00035">
    <property type="entry name" value="HTHGNTR"/>
</dbReference>
<feature type="domain" description="HTH gntR-type" evidence="6">
    <location>
        <begin position="14"/>
        <end position="82"/>
    </location>
</feature>
<evidence type="ECO:0000313" key="7">
    <source>
        <dbReference type="EMBL" id="GAA1069836.1"/>
    </source>
</evidence>
<dbReference type="PANTHER" id="PTHR46577:SF1">
    <property type="entry name" value="HTH-TYPE TRANSCRIPTIONAL REGULATORY PROTEIN GABR"/>
    <property type="match status" value="1"/>
</dbReference>
<keyword evidence="7" id="KW-0808">Transferase</keyword>
<proteinExistence type="inferred from homology"/>
<evidence type="ECO:0000256" key="3">
    <source>
        <dbReference type="ARBA" id="ARBA00023015"/>
    </source>
</evidence>
<gene>
    <name evidence="7" type="ORF">GCM10009663_03770</name>
</gene>
<dbReference type="InterPro" id="IPR036388">
    <property type="entry name" value="WH-like_DNA-bd_sf"/>
</dbReference>
<dbReference type="InterPro" id="IPR051446">
    <property type="entry name" value="HTH_trans_reg/aminotransferase"/>
</dbReference>
<accession>A0ABN1T9U3</accession>
<reference evidence="7 8" key="1">
    <citation type="journal article" date="2019" name="Int. J. Syst. Evol. Microbiol.">
        <title>The Global Catalogue of Microorganisms (GCM) 10K type strain sequencing project: providing services to taxonomists for standard genome sequencing and annotation.</title>
        <authorList>
            <consortium name="The Broad Institute Genomics Platform"/>
            <consortium name="The Broad Institute Genome Sequencing Center for Infectious Disease"/>
            <person name="Wu L."/>
            <person name="Ma J."/>
        </authorList>
    </citation>
    <scope>NUCLEOTIDE SEQUENCE [LARGE SCALE GENOMIC DNA]</scope>
    <source>
        <strain evidence="7 8">JCM 13002</strain>
    </source>
</reference>
<dbReference type="Pfam" id="PF00155">
    <property type="entry name" value="Aminotran_1_2"/>
    <property type="match status" value="1"/>
</dbReference>
<dbReference type="Gene3D" id="1.10.10.10">
    <property type="entry name" value="Winged helix-like DNA-binding domain superfamily/Winged helix DNA-binding domain"/>
    <property type="match status" value="1"/>
</dbReference>
<dbReference type="GO" id="GO:0008483">
    <property type="term" value="F:transaminase activity"/>
    <property type="evidence" value="ECO:0007669"/>
    <property type="project" value="UniProtKB-KW"/>
</dbReference>
<dbReference type="InterPro" id="IPR036390">
    <property type="entry name" value="WH_DNA-bd_sf"/>
</dbReference>
<dbReference type="CDD" id="cd00609">
    <property type="entry name" value="AAT_like"/>
    <property type="match status" value="1"/>
</dbReference>
<keyword evidence="8" id="KW-1185">Reference proteome</keyword>
<organism evidence="7 8">
    <name type="scientific">Kitasatospora arboriphila</name>
    <dbReference type="NCBI Taxonomy" id="258052"/>
    <lineage>
        <taxon>Bacteria</taxon>
        <taxon>Bacillati</taxon>
        <taxon>Actinomycetota</taxon>
        <taxon>Actinomycetes</taxon>
        <taxon>Kitasatosporales</taxon>
        <taxon>Streptomycetaceae</taxon>
        <taxon>Kitasatospora</taxon>
    </lineage>
</organism>
<dbReference type="PANTHER" id="PTHR46577">
    <property type="entry name" value="HTH-TYPE TRANSCRIPTIONAL REGULATORY PROTEIN GABR"/>
    <property type="match status" value="1"/>
</dbReference>
<dbReference type="InterPro" id="IPR015424">
    <property type="entry name" value="PyrdxlP-dep_Trfase"/>
</dbReference>
<keyword evidence="4" id="KW-0238">DNA-binding</keyword>
<evidence type="ECO:0000256" key="4">
    <source>
        <dbReference type="ARBA" id="ARBA00023125"/>
    </source>
</evidence>
<keyword evidence="5" id="KW-0804">Transcription</keyword>
<dbReference type="CDD" id="cd07377">
    <property type="entry name" value="WHTH_GntR"/>
    <property type="match status" value="1"/>
</dbReference>
<protein>
    <submittedName>
        <fullName evidence="7">PLP-dependent aminotransferase family protein</fullName>
    </submittedName>
</protein>
<dbReference type="SMART" id="SM00345">
    <property type="entry name" value="HTH_GNTR"/>
    <property type="match status" value="1"/>
</dbReference>
<comment type="caution">
    <text evidence="7">The sequence shown here is derived from an EMBL/GenBank/DDBJ whole genome shotgun (WGS) entry which is preliminary data.</text>
</comment>
<evidence type="ECO:0000256" key="5">
    <source>
        <dbReference type="ARBA" id="ARBA00023163"/>
    </source>
</evidence>
<sequence length="460" mass="48023">MTELLLPFDPSGGSGLTARLTAALREAVRQGRPPAGGRLPATRTLARDLGVSRGTVVEAYAQLVAEGYLVSRPGAGTRVADGIAPPPPAPPPGPSAPAVRYDLKPGTPDLSLFPRAAWQAALRRALAAAEHTALGYGDPAGHPALRAELAAHLGRVRAAAADPGRLTVVGGVAQGLALTARQLVRHGHRAVAVEDPGSPGTFGLLRAHGLEPLGVPVDGHGLDVDALARTGARAVLVTPAHQYPTGVVLAPERRAALIAWARRTGGVVVEDDYDAEFRYDREPVGCLQGLAPDLVVHLGSLSKSLAPGLRLGWAVLPEPMVEEFRTDKQYTDLGCSALDQLAFARLLADGGHDRHLRAVRARYRARRDALAEALARHLPDAAVRGVSAGLHLYLDLPPGCAERPVVEAAAARGVRVEPVAPTRLTAPGPPALVLGHAALPERRLARAAQLLAEAVAETRT</sequence>
<dbReference type="Gene3D" id="3.40.640.10">
    <property type="entry name" value="Type I PLP-dependent aspartate aminotransferase-like (Major domain)"/>
    <property type="match status" value="1"/>
</dbReference>
<dbReference type="InterPro" id="IPR004839">
    <property type="entry name" value="Aminotransferase_I/II_large"/>
</dbReference>
<evidence type="ECO:0000313" key="8">
    <source>
        <dbReference type="Proteomes" id="UP001499987"/>
    </source>
</evidence>
<dbReference type="InterPro" id="IPR000524">
    <property type="entry name" value="Tscrpt_reg_HTH_GntR"/>
</dbReference>
<evidence type="ECO:0000256" key="1">
    <source>
        <dbReference type="ARBA" id="ARBA00005384"/>
    </source>
</evidence>